<sequence>MTTNVKNESGIQQAVVIAGSQSELARKVNVVPQTVQKWVESGHVSPAKVKAVEKETGVPREKLCRCCL</sequence>
<organism evidence="1 2">
    <name type="scientific">Ephemeroptericola cinctiostellae</name>
    <dbReference type="NCBI Taxonomy" id="2268024"/>
    <lineage>
        <taxon>Bacteria</taxon>
        <taxon>Pseudomonadati</taxon>
        <taxon>Pseudomonadota</taxon>
        <taxon>Betaproteobacteria</taxon>
        <taxon>Burkholderiales</taxon>
        <taxon>Burkholderiaceae</taxon>
        <taxon>Ephemeroptericola</taxon>
    </lineage>
</organism>
<gene>
    <name evidence="1" type="ORF">DTO96_102420</name>
</gene>
<dbReference type="RefSeq" id="WP_114563717.1">
    <property type="nucleotide sequence ID" value="NZ_CP031124.1"/>
</dbReference>
<evidence type="ECO:0008006" key="3">
    <source>
        <dbReference type="Google" id="ProtNLM"/>
    </source>
</evidence>
<reference evidence="2" key="1">
    <citation type="submission" date="2018-07" db="EMBL/GenBank/DDBJ databases">
        <authorList>
            <person name="Kim H."/>
        </authorList>
    </citation>
    <scope>NUCLEOTIDE SEQUENCE [LARGE SCALE GENOMIC DNA]</scope>
    <source>
        <strain evidence="2">F02</strain>
    </source>
</reference>
<evidence type="ECO:0000313" key="1">
    <source>
        <dbReference type="EMBL" id="AXF86665.1"/>
    </source>
</evidence>
<accession>A0A345DE77</accession>
<dbReference type="Pfam" id="PF15943">
    <property type="entry name" value="YdaS_toxin"/>
    <property type="match status" value="1"/>
</dbReference>
<dbReference type="OrthoDB" id="6446140at2"/>
<dbReference type="EMBL" id="CP031124">
    <property type="protein sequence ID" value="AXF86665.1"/>
    <property type="molecule type" value="Genomic_DNA"/>
</dbReference>
<keyword evidence="2" id="KW-1185">Reference proteome</keyword>
<dbReference type="KEGG" id="hyf:DTO96_102420"/>
<dbReference type="SUPFAM" id="SSF47413">
    <property type="entry name" value="lambda repressor-like DNA-binding domains"/>
    <property type="match status" value="1"/>
</dbReference>
<dbReference type="Proteomes" id="UP000252182">
    <property type="component" value="Chromosome"/>
</dbReference>
<dbReference type="Gene3D" id="1.10.260.40">
    <property type="entry name" value="lambda repressor-like DNA-binding domains"/>
    <property type="match status" value="1"/>
</dbReference>
<dbReference type="InterPro" id="IPR010982">
    <property type="entry name" value="Lambda_DNA-bd_dom_sf"/>
</dbReference>
<evidence type="ECO:0000313" key="2">
    <source>
        <dbReference type="Proteomes" id="UP000252182"/>
    </source>
</evidence>
<name>A0A345DE77_9BURK</name>
<dbReference type="GO" id="GO:0003677">
    <property type="term" value="F:DNA binding"/>
    <property type="evidence" value="ECO:0007669"/>
    <property type="project" value="InterPro"/>
</dbReference>
<proteinExistence type="predicted"/>
<protein>
    <recommendedName>
        <fullName evidence="3">HTH cro/C1-type domain-containing protein</fullName>
    </recommendedName>
</protein>
<dbReference type="CDD" id="cd00093">
    <property type="entry name" value="HTH_XRE"/>
    <property type="match status" value="1"/>
</dbReference>
<dbReference type="InterPro" id="IPR031856">
    <property type="entry name" value="YdaS_toxin-like"/>
</dbReference>
<dbReference type="AlphaFoldDB" id="A0A345DE77"/>
<dbReference type="InterPro" id="IPR001387">
    <property type="entry name" value="Cro/C1-type_HTH"/>
</dbReference>